<dbReference type="Gene3D" id="3.90.70.10">
    <property type="entry name" value="Cysteine proteinases"/>
    <property type="match status" value="1"/>
</dbReference>
<dbReference type="EC" id="3.4.19.12" evidence="2"/>
<organism evidence="4 5">
    <name type="scientific">Dibothriocephalus latus</name>
    <name type="common">Fish tapeworm</name>
    <name type="synonym">Diphyllobothrium latum</name>
    <dbReference type="NCBI Taxonomy" id="60516"/>
    <lineage>
        <taxon>Eukaryota</taxon>
        <taxon>Metazoa</taxon>
        <taxon>Spiralia</taxon>
        <taxon>Lophotrochozoa</taxon>
        <taxon>Platyhelminthes</taxon>
        <taxon>Cestoda</taxon>
        <taxon>Eucestoda</taxon>
        <taxon>Diphyllobothriidea</taxon>
        <taxon>Diphyllobothriidae</taxon>
        <taxon>Dibothriocephalus</taxon>
    </lineage>
</organism>
<dbReference type="GO" id="GO:0016579">
    <property type="term" value="P:protein deubiquitination"/>
    <property type="evidence" value="ECO:0007669"/>
    <property type="project" value="InterPro"/>
</dbReference>
<dbReference type="OrthoDB" id="265776at2759"/>
<feature type="domain" description="USP" evidence="3">
    <location>
        <begin position="1"/>
        <end position="372"/>
    </location>
</feature>
<dbReference type="InterPro" id="IPR050185">
    <property type="entry name" value="Ub_carboxyl-term_hydrolase"/>
</dbReference>
<evidence type="ECO:0000256" key="1">
    <source>
        <dbReference type="ARBA" id="ARBA00000707"/>
    </source>
</evidence>
<dbReference type="Pfam" id="PF00443">
    <property type="entry name" value="UCH"/>
    <property type="match status" value="1"/>
</dbReference>
<dbReference type="InterPro" id="IPR018200">
    <property type="entry name" value="USP_CS"/>
</dbReference>
<sequence>MVDYFLREFESRNLNRGSRLGSKGAIAKSFADLMKRLWSPDTTENVISPHELKRAIDEHYPEFVGDEQHDAHELMMDLLDVLHEDLNKAQPQHNTELKDAGDRPDEEVAKAVWERFKKRNDSVIVDLFYGMLKLTVVCPTCNCEFRAFDPFASLSLPLDVFLTNALIFSSYKDKLESIDCRIYVPQFCSPETLLPYINLVRQPREHCKYVITTRDKDDLQMVEPGETLQFPMGDYTLVAFEVRIEKEKTNSKTTKSTNGPYTNPEETMRDVLQVINAFLANVGSKEKAELSDKLINKATLISYRALEICNSRQVKHVYDLVAVSKHMGELGSGHYTAYARNRYEDKWYEFDDSFTRPLTEDPLVRPLYFEPC</sequence>
<evidence type="ECO:0000313" key="4">
    <source>
        <dbReference type="EMBL" id="VDK88138.1"/>
    </source>
</evidence>
<dbReference type="PANTHER" id="PTHR21646">
    <property type="entry name" value="UBIQUITIN CARBOXYL-TERMINAL HYDROLASE"/>
    <property type="match status" value="1"/>
</dbReference>
<dbReference type="PANTHER" id="PTHR21646:SF46">
    <property type="entry name" value="UBIQUITIN CARBOXYL-TERMINAL HYDROLASE"/>
    <property type="match status" value="1"/>
</dbReference>
<evidence type="ECO:0000313" key="5">
    <source>
        <dbReference type="Proteomes" id="UP000281553"/>
    </source>
</evidence>
<dbReference type="InterPro" id="IPR028889">
    <property type="entry name" value="USP"/>
</dbReference>
<gene>
    <name evidence="4" type="ORF">DILT_LOCUS4151</name>
</gene>
<dbReference type="SUPFAM" id="SSF54001">
    <property type="entry name" value="Cysteine proteinases"/>
    <property type="match status" value="1"/>
</dbReference>
<dbReference type="AlphaFoldDB" id="A0A3P6V7E5"/>
<dbReference type="PROSITE" id="PS00973">
    <property type="entry name" value="USP_2"/>
    <property type="match status" value="1"/>
</dbReference>
<dbReference type="PROSITE" id="PS50235">
    <property type="entry name" value="USP_3"/>
    <property type="match status" value="1"/>
</dbReference>
<dbReference type="InterPro" id="IPR038765">
    <property type="entry name" value="Papain-like_cys_pep_sf"/>
</dbReference>
<reference evidence="4 5" key="1">
    <citation type="submission" date="2018-11" db="EMBL/GenBank/DDBJ databases">
        <authorList>
            <consortium name="Pathogen Informatics"/>
        </authorList>
    </citation>
    <scope>NUCLEOTIDE SEQUENCE [LARGE SCALE GENOMIC DNA]</scope>
</reference>
<keyword evidence="5" id="KW-1185">Reference proteome</keyword>
<dbReference type="GO" id="GO:0004843">
    <property type="term" value="F:cysteine-type deubiquitinase activity"/>
    <property type="evidence" value="ECO:0007669"/>
    <property type="project" value="UniProtKB-EC"/>
</dbReference>
<accession>A0A3P6V7E5</accession>
<dbReference type="EMBL" id="UYRU01044925">
    <property type="protein sequence ID" value="VDK88138.1"/>
    <property type="molecule type" value="Genomic_DNA"/>
</dbReference>
<dbReference type="InterPro" id="IPR001394">
    <property type="entry name" value="Peptidase_C19_UCH"/>
</dbReference>
<evidence type="ECO:0000259" key="3">
    <source>
        <dbReference type="PROSITE" id="PS50235"/>
    </source>
</evidence>
<dbReference type="Proteomes" id="UP000281553">
    <property type="component" value="Unassembled WGS sequence"/>
</dbReference>
<proteinExistence type="predicted"/>
<dbReference type="CDD" id="cd02257">
    <property type="entry name" value="Peptidase_C19"/>
    <property type="match status" value="1"/>
</dbReference>
<name>A0A3P6V7E5_DIBLA</name>
<protein>
    <recommendedName>
        <fullName evidence="2">ubiquitinyl hydrolase 1</fullName>
        <ecNumber evidence="2">3.4.19.12</ecNumber>
    </recommendedName>
</protein>
<comment type="catalytic activity">
    <reaction evidence="1">
        <text>Thiol-dependent hydrolysis of ester, thioester, amide, peptide and isopeptide bonds formed by the C-terminal Gly of ubiquitin (a 76-residue protein attached to proteins as an intracellular targeting signal).</text>
        <dbReference type="EC" id="3.4.19.12"/>
    </reaction>
</comment>
<evidence type="ECO:0000256" key="2">
    <source>
        <dbReference type="ARBA" id="ARBA00012759"/>
    </source>
</evidence>